<gene>
    <name evidence="1" type="ORF">RRG08_043626</name>
</gene>
<accession>A0AAE1A5J1</accession>
<organism evidence="1 2">
    <name type="scientific">Elysia crispata</name>
    <name type="common">lettuce slug</name>
    <dbReference type="NCBI Taxonomy" id="231223"/>
    <lineage>
        <taxon>Eukaryota</taxon>
        <taxon>Metazoa</taxon>
        <taxon>Spiralia</taxon>
        <taxon>Lophotrochozoa</taxon>
        <taxon>Mollusca</taxon>
        <taxon>Gastropoda</taxon>
        <taxon>Heterobranchia</taxon>
        <taxon>Euthyneura</taxon>
        <taxon>Panpulmonata</taxon>
        <taxon>Sacoglossa</taxon>
        <taxon>Placobranchoidea</taxon>
        <taxon>Plakobranchidae</taxon>
        <taxon>Elysia</taxon>
    </lineage>
</organism>
<evidence type="ECO:0000313" key="1">
    <source>
        <dbReference type="EMBL" id="KAK3781719.1"/>
    </source>
</evidence>
<name>A0AAE1A5J1_9GAST</name>
<comment type="caution">
    <text evidence="1">The sequence shown here is derived from an EMBL/GenBank/DDBJ whole genome shotgun (WGS) entry which is preliminary data.</text>
</comment>
<proteinExistence type="predicted"/>
<dbReference type="AlphaFoldDB" id="A0AAE1A5J1"/>
<sequence length="94" mass="10098">MVTSSTRLSGSGGEPWGPAVSVSVNLVCGDVINPIAWFWRRALGSSSVRVCEPWGPAVSVSVNLVCGDVINPIAWFWRRALGSSSVRVCESCMW</sequence>
<dbReference type="Proteomes" id="UP001283361">
    <property type="component" value="Unassembled WGS sequence"/>
</dbReference>
<evidence type="ECO:0000313" key="2">
    <source>
        <dbReference type="Proteomes" id="UP001283361"/>
    </source>
</evidence>
<dbReference type="EMBL" id="JAWDGP010002612">
    <property type="protein sequence ID" value="KAK3781719.1"/>
    <property type="molecule type" value="Genomic_DNA"/>
</dbReference>
<keyword evidence="2" id="KW-1185">Reference proteome</keyword>
<reference evidence="1" key="1">
    <citation type="journal article" date="2023" name="G3 (Bethesda)">
        <title>A reference genome for the long-term kleptoplast-retaining sea slug Elysia crispata morphotype clarki.</title>
        <authorList>
            <person name="Eastman K.E."/>
            <person name="Pendleton A.L."/>
            <person name="Shaikh M.A."/>
            <person name="Suttiyut T."/>
            <person name="Ogas R."/>
            <person name="Tomko P."/>
            <person name="Gavelis G."/>
            <person name="Widhalm J.R."/>
            <person name="Wisecaver J.H."/>
        </authorList>
    </citation>
    <scope>NUCLEOTIDE SEQUENCE</scope>
    <source>
        <strain evidence="1">ECLA1</strain>
    </source>
</reference>
<protein>
    <submittedName>
        <fullName evidence="1">Uncharacterized protein</fullName>
    </submittedName>
</protein>